<dbReference type="AlphaFoldDB" id="A0A9D5QCV6"/>
<comment type="caution">
    <text evidence="1">The sequence shown here is derived from an EMBL/GenBank/DDBJ whole genome shotgun (WGS) entry which is preliminary data.</text>
</comment>
<name>A0A9D5QCV6_UNCW3</name>
<reference evidence="1" key="1">
    <citation type="submission" date="2019-11" db="EMBL/GenBank/DDBJ databases">
        <title>Microbial mats filling the niche in hypersaline microbial mats.</title>
        <authorList>
            <person name="Wong H.L."/>
            <person name="Macleod F.I."/>
            <person name="White R.A. III"/>
            <person name="Burns B.P."/>
        </authorList>
    </citation>
    <scope>NUCLEOTIDE SEQUENCE</scope>
    <source>
        <strain evidence="1">Bin_327</strain>
    </source>
</reference>
<evidence type="ECO:0000313" key="1">
    <source>
        <dbReference type="EMBL" id="MBD3364452.1"/>
    </source>
</evidence>
<evidence type="ECO:0008006" key="3">
    <source>
        <dbReference type="Google" id="ProtNLM"/>
    </source>
</evidence>
<proteinExistence type="predicted"/>
<accession>A0A9D5QCV6</accession>
<evidence type="ECO:0000313" key="2">
    <source>
        <dbReference type="Proteomes" id="UP000630660"/>
    </source>
</evidence>
<protein>
    <recommendedName>
        <fullName evidence="3">DUF5683 domain-containing protein</fullName>
    </recommendedName>
</protein>
<dbReference type="Proteomes" id="UP000630660">
    <property type="component" value="Unassembled WGS sequence"/>
</dbReference>
<organism evidence="1 2">
    <name type="scientific">candidate division WOR-3 bacterium</name>
    <dbReference type="NCBI Taxonomy" id="2052148"/>
    <lineage>
        <taxon>Bacteria</taxon>
        <taxon>Bacteria division WOR-3</taxon>
    </lineage>
</organism>
<sequence>MMFLLLTLLAASTESIQAQNQELPTSQRLAPLYSALAPGTGELIRGYNVKGEIFLWFDGITVAGVAGFGWDALGKRNAAISSAVLHAGANPSNKTHRYLVALEGYNSLEVYNCYLAREARSVYEDDLKAQKEYIEQETFPAEDAWVWESDSLRLVYLEERNNMRRSWRTSQALMGLMLLTRIASVFDVGFFSPPKESRLGIETVPDPQFPGVQVICRF</sequence>
<gene>
    <name evidence="1" type="ORF">GF359_04475</name>
</gene>
<dbReference type="EMBL" id="WJKJ01000146">
    <property type="protein sequence ID" value="MBD3364452.1"/>
    <property type="molecule type" value="Genomic_DNA"/>
</dbReference>